<evidence type="ECO:0000313" key="2">
    <source>
        <dbReference type="Proteomes" id="UP001143330"/>
    </source>
</evidence>
<sequence length="77" mass="8528">MPAGKLHRLHAVAGGERRVAVSFQQIAKELHVELIIFHDQNGLGHVALDMRFWAGATALERIVEKLLAEANFQPDST</sequence>
<gene>
    <name evidence="1" type="ORF">GCM10017653_22900</name>
</gene>
<protein>
    <submittedName>
        <fullName evidence="1">Uncharacterized protein</fullName>
    </submittedName>
</protein>
<name>A0A9W6NB48_9HYPH</name>
<keyword evidence="2" id="KW-1185">Reference proteome</keyword>
<dbReference type="AlphaFoldDB" id="A0A9W6NB48"/>
<comment type="caution">
    <text evidence="1">The sequence shown here is derived from an EMBL/GenBank/DDBJ whole genome shotgun (WGS) entry which is preliminary data.</text>
</comment>
<reference evidence="1" key="2">
    <citation type="submission" date="2023-01" db="EMBL/GenBank/DDBJ databases">
        <authorList>
            <person name="Sun Q."/>
            <person name="Evtushenko L."/>
        </authorList>
    </citation>
    <scope>NUCLEOTIDE SEQUENCE</scope>
    <source>
        <strain evidence="1">VKM B-2789</strain>
    </source>
</reference>
<reference evidence="1" key="1">
    <citation type="journal article" date="2014" name="Int. J. Syst. Evol. Microbiol.">
        <title>Complete genome sequence of Corynebacterium casei LMG S-19264T (=DSM 44701T), isolated from a smear-ripened cheese.</title>
        <authorList>
            <consortium name="US DOE Joint Genome Institute (JGI-PGF)"/>
            <person name="Walter F."/>
            <person name="Albersmeier A."/>
            <person name="Kalinowski J."/>
            <person name="Ruckert C."/>
        </authorList>
    </citation>
    <scope>NUCLEOTIDE SEQUENCE</scope>
    <source>
        <strain evidence="1">VKM B-2789</strain>
    </source>
</reference>
<accession>A0A9W6NB48</accession>
<evidence type="ECO:0000313" key="1">
    <source>
        <dbReference type="EMBL" id="GLK84220.1"/>
    </source>
</evidence>
<dbReference type="Proteomes" id="UP001143330">
    <property type="component" value="Unassembled WGS sequence"/>
</dbReference>
<dbReference type="EMBL" id="BSFM01000012">
    <property type="protein sequence ID" value="GLK84220.1"/>
    <property type="molecule type" value="Genomic_DNA"/>
</dbReference>
<proteinExistence type="predicted"/>
<organism evidence="1 2">
    <name type="scientific">Ancylobacter defluvii</name>
    <dbReference type="NCBI Taxonomy" id="1282440"/>
    <lineage>
        <taxon>Bacteria</taxon>
        <taxon>Pseudomonadati</taxon>
        <taxon>Pseudomonadota</taxon>
        <taxon>Alphaproteobacteria</taxon>
        <taxon>Hyphomicrobiales</taxon>
        <taxon>Xanthobacteraceae</taxon>
        <taxon>Ancylobacter</taxon>
    </lineage>
</organism>